<evidence type="ECO:0000313" key="1">
    <source>
        <dbReference type="EMBL" id="RGQ05896.1"/>
    </source>
</evidence>
<proteinExistence type="predicted"/>
<organism evidence="1 2">
    <name type="scientific">Blautia obeum</name>
    <dbReference type="NCBI Taxonomy" id="40520"/>
    <lineage>
        <taxon>Bacteria</taxon>
        <taxon>Bacillati</taxon>
        <taxon>Bacillota</taxon>
        <taxon>Clostridia</taxon>
        <taxon>Lachnospirales</taxon>
        <taxon>Lachnospiraceae</taxon>
        <taxon>Blautia</taxon>
    </lineage>
</organism>
<dbReference type="InterPro" id="IPR035069">
    <property type="entry name" value="TTHA1013/TTHA0281-like"/>
</dbReference>
<dbReference type="Proteomes" id="UP000283585">
    <property type="component" value="Unassembled WGS sequence"/>
</dbReference>
<sequence>MSGKLLYYKGYTGDINYSQEDDCYYGVVKDITGLVSYEGSTWENLEKDFRGAVDDYLTFQETL</sequence>
<reference evidence="1 2" key="1">
    <citation type="submission" date="2018-08" db="EMBL/GenBank/DDBJ databases">
        <title>A genome reference for cultivated species of the human gut microbiota.</title>
        <authorList>
            <person name="Zou Y."/>
            <person name="Xue W."/>
            <person name="Luo G."/>
        </authorList>
    </citation>
    <scope>NUCLEOTIDE SEQUENCE [LARGE SCALE GENOMIC DNA]</scope>
    <source>
        <strain evidence="1 2">AF29-2BH</strain>
    </source>
</reference>
<protein>
    <submittedName>
        <fullName evidence="1">Antitoxin HicB</fullName>
    </submittedName>
</protein>
<name>A0A411ZSU7_9FIRM</name>
<dbReference type="RefSeq" id="WP_118044498.1">
    <property type="nucleotide sequence ID" value="NZ_QRSS01000005.1"/>
</dbReference>
<evidence type="ECO:0000313" key="2">
    <source>
        <dbReference type="Proteomes" id="UP000283585"/>
    </source>
</evidence>
<accession>A0A411ZSU7</accession>
<dbReference type="AlphaFoldDB" id="A0A411ZSU7"/>
<gene>
    <name evidence="1" type="ORF">DWZ12_05355</name>
</gene>
<dbReference type="SUPFAM" id="SSF143100">
    <property type="entry name" value="TTHA1013/TTHA0281-like"/>
    <property type="match status" value="1"/>
</dbReference>
<comment type="caution">
    <text evidence="1">The sequence shown here is derived from an EMBL/GenBank/DDBJ whole genome shotgun (WGS) entry which is preliminary data.</text>
</comment>
<dbReference type="EMBL" id="QRSS01000005">
    <property type="protein sequence ID" value="RGQ05896.1"/>
    <property type="molecule type" value="Genomic_DNA"/>
</dbReference>